<evidence type="ECO:0000313" key="4">
    <source>
        <dbReference type="EMBL" id="EFG55201.1"/>
    </source>
</evidence>
<dbReference type="GO" id="GO:0008080">
    <property type="term" value="F:N-acetyltransferase activity"/>
    <property type="evidence" value="ECO:0007669"/>
    <property type="project" value="UniProtKB-ARBA"/>
</dbReference>
<dbReference type="CDD" id="cd04301">
    <property type="entry name" value="NAT_SF"/>
    <property type="match status" value="1"/>
</dbReference>
<dbReference type="InterPro" id="IPR051635">
    <property type="entry name" value="SNAT-like"/>
</dbReference>
<feature type="domain" description="N-acetyltransferase" evidence="3">
    <location>
        <begin position="3"/>
        <end position="160"/>
    </location>
</feature>
<protein>
    <submittedName>
        <fullName evidence="4">Acetyltransferase, GNAT family</fullName>
    </submittedName>
</protein>
<dbReference type="AlphaFoldDB" id="D4YUE7"/>
<evidence type="ECO:0000256" key="2">
    <source>
        <dbReference type="ARBA" id="ARBA00023315"/>
    </source>
</evidence>
<keyword evidence="5" id="KW-1185">Reference proteome</keyword>
<evidence type="ECO:0000313" key="5">
    <source>
        <dbReference type="Proteomes" id="UP000004069"/>
    </source>
</evidence>
<accession>D4YUE7</accession>
<gene>
    <name evidence="4" type="ORF">HMPREF0493_1158</name>
</gene>
<name>D4YUE7_9LACO</name>
<dbReference type="PANTHER" id="PTHR10908">
    <property type="entry name" value="SEROTONIN N-ACETYLTRANSFERASE"/>
    <property type="match status" value="1"/>
</dbReference>
<dbReference type="Pfam" id="PF00583">
    <property type="entry name" value="Acetyltransf_1"/>
    <property type="match status" value="1"/>
</dbReference>
<comment type="caution">
    <text evidence="4">The sequence shown here is derived from an EMBL/GenBank/DDBJ whole genome shotgun (WGS) entry which is preliminary data.</text>
</comment>
<dbReference type="PANTHER" id="PTHR10908:SF0">
    <property type="entry name" value="SEROTONIN N-ACETYLTRANSFERASE"/>
    <property type="match status" value="1"/>
</dbReference>
<sequence length="162" mass="18810">MKIIYRTVQRADLPMVVSLESAAFHMSKEMIKKDMVGRIENYPDTFLVVEDEETGKVVGHTFGPAFSKRYIEDELYFRNNPNHSEDKYQMILSVAVAPKHRHQGIASNLLNKMAEIAKKQGRKAISLTCYPELFHFMRPMVLLMKVKHIICRILMANKVIIW</sequence>
<dbReference type="Gene3D" id="3.40.630.30">
    <property type="match status" value="1"/>
</dbReference>
<evidence type="ECO:0000256" key="1">
    <source>
        <dbReference type="ARBA" id="ARBA00022679"/>
    </source>
</evidence>
<dbReference type="SUPFAM" id="SSF55729">
    <property type="entry name" value="Acyl-CoA N-acyltransferases (Nat)"/>
    <property type="match status" value="1"/>
</dbReference>
<organism evidence="4 5">
    <name type="scientific">Lactobacillus amylolyticus DSM 11664</name>
    <dbReference type="NCBI Taxonomy" id="585524"/>
    <lineage>
        <taxon>Bacteria</taxon>
        <taxon>Bacillati</taxon>
        <taxon>Bacillota</taxon>
        <taxon>Bacilli</taxon>
        <taxon>Lactobacillales</taxon>
        <taxon>Lactobacillaceae</taxon>
        <taxon>Lactobacillus</taxon>
    </lineage>
</organism>
<keyword evidence="2" id="KW-0012">Acyltransferase</keyword>
<dbReference type="Proteomes" id="UP000004069">
    <property type="component" value="Unassembled WGS sequence"/>
</dbReference>
<dbReference type="EMBL" id="ADNY01000045">
    <property type="protein sequence ID" value="EFG55201.1"/>
    <property type="molecule type" value="Genomic_DNA"/>
</dbReference>
<dbReference type="PATRIC" id="fig|585524.9.peg.1291"/>
<evidence type="ECO:0000259" key="3">
    <source>
        <dbReference type="PROSITE" id="PS51186"/>
    </source>
</evidence>
<reference evidence="4 5" key="1">
    <citation type="submission" date="2010-04" db="EMBL/GenBank/DDBJ databases">
        <authorList>
            <person name="Muzny D."/>
            <person name="Qin X."/>
            <person name="Deng J."/>
            <person name="Jiang H."/>
            <person name="Liu Y."/>
            <person name="Qu J."/>
            <person name="Song X.-Z."/>
            <person name="Zhang L."/>
            <person name="Thornton R."/>
            <person name="Coyle M."/>
            <person name="Francisco L."/>
            <person name="Jackson L."/>
            <person name="Javaid M."/>
            <person name="Korchina V."/>
            <person name="Kovar C."/>
            <person name="Mata R."/>
            <person name="Mathew T."/>
            <person name="Ngo R."/>
            <person name="Nguyen L."/>
            <person name="Nguyen N."/>
            <person name="Okwuonu G."/>
            <person name="Ongeri F."/>
            <person name="Pham C."/>
            <person name="Simmons D."/>
            <person name="Wilczek-Boney K."/>
            <person name="Hale W."/>
            <person name="Jakkamsetti A."/>
            <person name="Pham P."/>
            <person name="Ruth R."/>
            <person name="San Lucas F."/>
            <person name="Warren J."/>
            <person name="Zhang J."/>
            <person name="Zhao Z."/>
            <person name="Zhou C."/>
            <person name="Zhu D."/>
            <person name="Lee S."/>
            <person name="Bess C."/>
            <person name="Blankenburg K."/>
            <person name="Forbes L."/>
            <person name="Fu Q."/>
            <person name="Gubbala S."/>
            <person name="Hirani K."/>
            <person name="Jayaseelan J.C."/>
            <person name="Lara F."/>
            <person name="Munidasa M."/>
            <person name="Palculict T."/>
            <person name="Patil S."/>
            <person name="Pu L.-L."/>
            <person name="Saada N."/>
            <person name="Tang L."/>
            <person name="Weissenberger G."/>
            <person name="Zhu Y."/>
            <person name="Hemphill L."/>
            <person name="Shang Y."/>
            <person name="Youmans B."/>
            <person name="Ayvaz T."/>
            <person name="Ross M."/>
            <person name="Santibanez J."/>
            <person name="Aqrawi P."/>
            <person name="Gross S."/>
            <person name="Joshi V."/>
            <person name="Fowler G."/>
            <person name="Nazareth L."/>
            <person name="Reid J."/>
            <person name="Worley K."/>
            <person name="Petrosino J."/>
            <person name="Highlander S."/>
            <person name="Gibbs R."/>
        </authorList>
    </citation>
    <scope>NUCLEOTIDE SEQUENCE [LARGE SCALE GENOMIC DNA]</scope>
    <source>
        <strain evidence="4 5">DSM 11664</strain>
    </source>
</reference>
<keyword evidence="1 4" id="KW-0808">Transferase</keyword>
<proteinExistence type="predicted"/>
<dbReference type="eggNOG" id="COG0456">
    <property type="taxonomic scope" value="Bacteria"/>
</dbReference>
<dbReference type="PROSITE" id="PS51186">
    <property type="entry name" value="GNAT"/>
    <property type="match status" value="1"/>
</dbReference>
<dbReference type="InterPro" id="IPR016181">
    <property type="entry name" value="Acyl_CoA_acyltransferase"/>
</dbReference>
<dbReference type="InterPro" id="IPR000182">
    <property type="entry name" value="GNAT_dom"/>
</dbReference>